<keyword evidence="1" id="KW-0732">Signal</keyword>
<dbReference type="InterPro" id="IPR012674">
    <property type="entry name" value="Calycin"/>
</dbReference>
<evidence type="ECO:0000256" key="1">
    <source>
        <dbReference type="SAM" id="SignalP"/>
    </source>
</evidence>
<reference evidence="2" key="2">
    <citation type="journal article" date="2015" name="J. Proteomics">
        <title>Sexual differences in the sialomes of the zebra tick, Rhipicephalus pulchellus.</title>
        <authorList>
            <person name="Tan A.W."/>
            <person name="Francischetti I.M."/>
            <person name="Slovak M."/>
            <person name="Kini R.M."/>
            <person name="Ribeiro J.M."/>
        </authorList>
    </citation>
    <scope>NUCLEOTIDE SEQUENCE</scope>
    <source>
        <tissue evidence="2">Salivary gland</tissue>
    </source>
</reference>
<accession>L7LQ88</accession>
<feature type="chain" id="PRO_5003980052" evidence="1">
    <location>
        <begin position="20"/>
        <end position="205"/>
    </location>
</feature>
<evidence type="ECO:0000313" key="2">
    <source>
        <dbReference type="EMBL" id="JAA54091.1"/>
    </source>
</evidence>
<proteinExistence type="evidence at transcript level"/>
<dbReference type="GO" id="GO:0043176">
    <property type="term" value="F:amine binding"/>
    <property type="evidence" value="ECO:0007669"/>
    <property type="project" value="InterPro"/>
</dbReference>
<feature type="signal peptide" evidence="1">
    <location>
        <begin position="1"/>
        <end position="19"/>
    </location>
</feature>
<dbReference type="GO" id="GO:0030682">
    <property type="term" value="P:symbiont-mediated perturbation of host defenses"/>
    <property type="evidence" value="ECO:0007669"/>
    <property type="project" value="InterPro"/>
</dbReference>
<protein>
    <submittedName>
        <fullName evidence="2">Putative group ii salivary lipocalin</fullName>
    </submittedName>
</protein>
<dbReference type="InterPro" id="IPR002970">
    <property type="entry name" value="Tick_his-bd"/>
</dbReference>
<name>L7LQ88_RHIPC</name>
<sequence>MSSFTLVLCILFAARSTLAEEEIKKDPNACAENSKNFSIQDISYMTNVNKTLYVKKRDYNTTTEFECLSAIKLFQYENGSYEYTLTARTNGSFQSHNVTMTPMRTGNHQVDNSAHYQELPGEEATHHRLMATDKESCFLFATTLKNGKYGCLLVATENAIEHISEKCLSVYDAQCEEGVDLYKSDCKNSESEGQVAAALENNYQI</sequence>
<dbReference type="Pfam" id="PF02098">
    <property type="entry name" value="His_binding"/>
    <property type="match status" value="1"/>
</dbReference>
<dbReference type="AlphaFoldDB" id="L7LQ88"/>
<dbReference type="Gene3D" id="2.40.128.20">
    <property type="match status" value="1"/>
</dbReference>
<dbReference type="SUPFAM" id="SSF50814">
    <property type="entry name" value="Lipocalins"/>
    <property type="match status" value="1"/>
</dbReference>
<organism evidence="2">
    <name type="scientific">Rhipicephalus pulchellus</name>
    <name type="common">Yellow backed tick</name>
    <name type="synonym">Dermacentor pulchellus</name>
    <dbReference type="NCBI Taxonomy" id="72859"/>
    <lineage>
        <taxon>Eukaryota</taxon>
        <taxon>Metazoa</taxon>
        <taxon>Ecdysozoa</taxon>
        <taxon>Arthropoda</taxon>
        <taxon>Chelicerata</taxon>
        <taxon>Arachnida</taxon>
        <taxon>Acari</taxon>
        <taxon>Parasitiformes</taxon>
        <taxon>Ixodida</taxon>
        <taxon>Ixodoidea</taxon>
        <taxon>Ixodidae</taxon>
        <taxon>Rhipicephalinae</taxon>
        <taxon>Rhipicephalus</taxon>
        <taxon>Rhipicephalus</taxon>
    </lineage>
</organism>
<reference evidence="2" key="1">
    <citation type="submission" date="2012-11" db="EMBL/GenBank/DDBJ databases">
        <authorList>
            <person name="Lucero-Rivera Y.E."/>
            <person name="Tovar-Ramirez D."/>
        </authorList>
    </citation>
    <scope>NUCLEOTIDE SEQUENCE</scope>
    <source>
        <tissue evidence="2">Salivary gland</tissue>
    </source>
</reference>
<dbReference type="EMBL" id="GACK01010943">
    <property type="protein sequence ID" value="JAA54091.1"/>
    <property type="molecule type" value="mRNA"/>
</dbReference>